<dbReference type="AlphaFoldDB" id="A0A1Y6CSG4"/>
<gene>
    <name evidence="1" type="ORF">SAMN05428998_1735</name>
</gene>
<organism evidence="1 2">
    <name type="scientific">Tistlia consotensis USBA 355</name>
    <dbReference type="NCBI Taxonomy" id="560819"/>
    <lineage>
        <taxon>Bacteria</taxon>
        <taxon>Pseudomonadati</taxon>
        <taxon>Pseudomonadota</taxon>
        <taxon>Alphaproteobacteria</taxon>
        <taxon>Rhodospirillales</taxon>
        <taxon>Rhodovibrionaceae</taxon>
        <taxon>Tistlia</taxon>
    </lineage>
</organism>
<name>A0A1Y6CSG4_9PROT</name>
<keyword evidence="2" id="KW-1185">Reference proteome</keyword>
<dbReference type="EMBL" id="FWZX01000073">
    <property type="protein sequence ID" value="SMF85866.1"/>
    <property type="molecule type" value="Genomic_DNA"/>
</dbReference>
<sequence>MSDPTITRALAAAARQGLYETSGGPTERLALRDAAAGGAVLALARYALLLEEALAATATADRTPLYAPGEALPGGELPAEGERWATPAEIAASALAPAGSAAP</sequence>
<accession>A0A1Y6CSG4</accession>
<protein>
    <submittedName>
        <fullName evidence="1">Uncharacterized protein</fullName>
    </submittedName>
</protein>
<dbReference type="RefSeq" id="WP_085127531.1">
    <property type="nucleotide sequence ID" value="NZ_FWZX01000073.1"/>
</dbReference>
<proteinExistence type="predicted"/>
<dbReference type="Proteomes" id="UP000192917">
    <property type="component" value="Unassembled WGS sequence"/>
</dbReference>
<evidence type="ECO:0000313" key="1">
    <source>
        <dbReference type="EMBL" id="SMF85866.1"/>
    </source>
</evidence>
<reference evidence="1 2" key="1">
    <citation type="submission" date="2017-04" db="EMBL/GenBank/DDBJ databases">
        <authorList>
            <person name="Afonso C.L."/>
            <person name="Miller P.J."/>
            <person name="Scott M.A."/>
            <person name="Spackman E."/>
            <person name="Goraichik I."/>
            <person name="Dimitrov K.M."/>
            <person name="Suarez D.L."/>
            <person name="Swayne D.E."/>
        </authorList>
    </citation>
    <scope>NUCLEOTIDE SEQUENCE [LARGE SCALE GENOMIC DNA]</scope>
    <source>
        <strain evidence="1 2">USBA 355</strain>
    </source>
</reference>
<dbReference type="STRING" id="560819.SAMN05428998_1735"/>
<evidence type="ECO:0000313" key="2">
    <source>
        <dbReference type="Proteomes" id="UP000192917"/>
    </source>
</evidence>